<keyword evidence="4" id="KW-0540">Nuclease</keyword>
<evidence type="ECO:0000256" key="8">
    <source>
        <dbReference type="SAM" id="MobiDB-lite"/>
    </source>
</evidence>
<dbReference type="Proteomes" id="UP001176940">
    <property type="component" value="Unassembled WGS sequence"/>
</dbReference>
<name>A0ABN9LV47_9NEOB</name>
<organism evidence="10 11">
    <name type="scientific">Ranitomeya imitator</name>
    <name type="common">mimic poison frog</name>
    <dbReference type="NCBI Taxonomy" id="111125"/>
    <lineage>
        <taxon>Eukaryota</taxon>
        <taxon>Metazoa</taxon>
        <taxon>Chordata</taxon>
        <taxon>Craniata</taxon>
        <taxon>Vertebrata</taxon>
        <taxon>Euteleostomi</taxon>
        <taxon>Amphibia</taxon>
        <taxon>Batrachia</taxon>
        <taxon>Anura</taxon>
        <taxon>Neobatrachia</taxon>
        <taxon>Hyloidea</taxon>
        <taxon>Dendrobatidae</taxon>
        <taxon>Dendrobatinae</taxon>
        <taxon>Ranitomeya</taxon>
    </lineage>
</organism>
<evidence type="ECO:0000256" key="5">
    <source>
        <dbReference type="ARBA" id="ARBA00022723"/>
    </source>
</evidence>
<accession>A0ABN9LV47</accession>
<dbReference type="InterPro" id="IPR027806">
    <property type="entry name" value="HARBI1_dom"/>
</dbReference>
<evidence type="ECO:0000256" key="1">
    <source>
        <dbReference type="ARBA" id="ARBA00001968"/>
    </source>
</evidence>
<reference evidence="10" key="1">
    <citation type="submission" date="2023-07" db="EMBL/GenBank/DDBJ databases">
        <authorList>
            <person name="Stuckert A."/>
        </authorList>
    </citation>
    <scope>NUCLEOTIDE SEQUENCE</scope>
</reference>
<evidence type="ECO:0000256" key="6">
    <source>
        <dbReference type="ARBA" id="ARBA00022801"/>
    </source>
</evidence>
<dbReference type="EMBL" id="CAUEEQ010033468">
    <property type="protein sequence ID" value="CAJ0951588.1"/>
    <property type="molecule type" value="Genomic_DNA"/>
</dbReference>
<keyword evidence="6" id="KW-0378">Hydrolase</keyword>
<comment type="caution">
    <text evidence="10">The sequence shown here is derived from an EMBL/GenBank/DDBJ whole genome shotgun (WGS) entry which is preliminary data.</text>
</comment>
<proteinExistence type="inferred from homology"/>
<evidence type="ECO:0000256" key="7">
    <source>
        <dbReference type="ARBA" id="ARBA00023242"/>
    </source>
</evidence>
<evidence type="ECO:0000259" key="9">
    <source>
        <dbReference type="Pfam" id="PF13359"/>
    </source>
</evidence>
<keyword evidence="11" id="KW-1185">Reference proteome</keyword>
<evidence type="ECO:0000313" key="10">
    <source>
        <dbReference type="EMBL" id="CAJ0951588.1"/>
    </source>
</evidence>
<evidence type="ECO:0000256" key="2">
    <source>
        <dbReference type="ARBA" id="ARBA00004123"/>
    </source>
</evidence>
<evidence type="ECO:0000256" key="3">
    <source>
        <dbReference type="ARBA" id="ARBA00006958"/>
    </source>
</evidence>
<feature type="domain" description="DDE Tnp4" evidence="9">
    <location>
        <begin position="202"/>
        <end position="363"/>
    </location>
</feature>
<feature type="compositionally biased region" description="Low complexity" evidence="8">
    <location>
        <begin position="472"/>
        <end position="481"/>
    </location>
</feature>
<comment type="similarity">
    <text evidence="3">Belongs to the HARBI1 family.</text>
</comment>
<dbReference type="InterPro" id="IPR045249">
    <property type="entry name" value="HARBI1-like"/>
</dbReference>
<protein>
    <recommendedName>
        <fullName evidence="9">DDE Tnp4 domain-containing protein</fullName>
    </recommendedName>
</protein>
<dbReference type="Pfam" id="PF13359">
    <property type="entry name" value="DDE_Tnp_4"/>
    <property type="match status" value="1"/>
</dbReference>
<comment type="cofactor">
    <cofactor evidence="1">
        <name>a divalent metal cation</name>
        <dbReference type="ChEBI" id="CHEBI:60240"/>
    </cofactor>
</comment>
<keyword evidence="7" id="KW-0539">Nucleus</keyword>
<feature type="region of interest" description="Disordered" evidence="8">
    <location>
        <begin position="425"/>
        <end position="488"/>
    </location>
</feature>
<evidence type="ECO:0000256" key="4">
    <source>
        <dbReference type="ARBA" id="ARBA00022722"/>
    </source>
</evidence>
<dbReference type="PANTHER" id="PTHR22930">
    <property type="match status" value="1"/>
</dbReference>
<evidence type="ECO:0000313" key="11">
    <source>
        <dbReference type="Proteomes" id="UP001176940"/>
    </source>
</evidence>
<gene>
    <name evidence="10" type="ORF">RIMI_LOCUS13508933</name>
</gene>
<keyword evidence="5" id="KW-0479">Metal-binding</keyword>
<dbReference type="PANTHER" id="PTHR22930:SF284">
    <property type="entry name" value="DDE TNP4 DOMAIN-CONTAINING PROTEIN"/>
    <property type="match status" value="1"/>
</dbReference>
<comment type="subcellular location">
    <subcellularLocation>
        <location evidence="2">Nucleus</location>
    </subcellularLocation>
</comment>
<sequence>MIRKRRDDSPYVNPFGANMCSIMNNAQCAVVFAALLVEEARRQDEARMQERRSKRKRRMWTREWLQKRSDLSHMQLVRELQEKNPHDFRNYLRMSEETFQHLLERITPLIQRKDTVMCAAIPADERLAVTLRFLATGRSLQDLHFSSAISRTLLSVLIPETCDAIFHSLRSYMQFPNTEEEWKKIASDFEQLWQFPNCGGALDGKHVRITQPPNSGSYLFNYKGYFSIILMALVNANYEFINVDVGMNGRVSDGGVLEHTLFGERLNNCELHLPPNSETRGNLNFVFVGDEAFPLHPNLMKPFPQKSLTEERRIFNYRLSRARRVVENAFGIMANRFRVFHTPNNMKLESIDSVVLACCVLHNFLRRRDALAYSPPGFMDSVGLAVLRRIIRGLAQRFGVQRSSTQIRKKLADLQYRSSERLASIRSQSLPHRATADPEPQQESTTGSPTTGSPASLRDMGEVMSPGGDARGSGWSLSSSSPDLPENQIPTLEDLQASHRRMMATQGTLAEQVKQHGVMLDRFVAAQQQSGSH</sequence>
<feature type="compositionally biased region" description="Low complexity" evidence="8">
    <location>
        <begin position="444"/>
        <end position="456"/>
    </location>
</feature>